<protein>
    <recommendedName>
        <fullName evidence="1">ISXO2-like transposase domain-containing protein</fullName>
    </recommendedName>
</protein>
<dbReference type="InterPro" id="IPR024445">
    <property type="entry name" value="Tnp_ISXO2-like"/>
</dbReference>
<gene>
    <name evidence="2" type="ORF">Cvel_10927</name>
</gene>
<name>A0A0G4I4L5_9ALVE</name>
<dbReference type="InterPro" id="IPR053164">
    <property type="entry name" value="IS1016-like_transposase"/>
</dbReference>
<dbReference type="PANTHER" id="PTHR47163">
    <property type="entry name" value="DDE_TNP_IS1595 DOMAIN-CONTAINING PROTEIN"/>
    <property type="match status" value="1"/>
</dbReference>
<dbReference type="PhylomeDB" id="A0A0G4I4L5"/>
<dbReference type="SMART" id="SM01126">
    <property type="entry name" value="DDE_Tnp_IS1595"/>
    <property type="match status" value="1"/>
</dbReference>
<proteinExistence type="predicted"/>
<reference evidence="2" key="1">
    <citation type="submission" date="2014-11" db="EMBL/GenBank/DDBJ databases">
        <authorList>
            <person name="Otto D Thomas"/>
            <person name="Naeem Raeece"/>
        </authorList>
    </citation>
    <scope>NUCLEOTIDE SEQUENCE</scope>
</reference>
<organism evidence="2">
    <name type="scientific">Chromera velia CCMP2878</name>
    <dbReference type="NCBI Taxonomy" id="1169474"/>
    <lineage>
        <taxon>Eukaryota</taxon>
        <taxon>Sar</taxon>
        <taxon>Alveolata</taxon>
        <taxon>Colpodellida</taxon>
        <taxon>Chromeraceae</taxon>
        <taxon>Chromera</taxon>
    </lineage>
</organism>
<dbReference type="PANTHER" id="PTHR47163:SF2">
    <property type="entry name" value="SI:DKEY-17M8.2"/>
    <property type="match status" value="1"/>
</dbReference>
<dbReference type="EMBL" id="CDMZ01005080">
    <property type="protein sequence ID" value="CEM51897.1"/>
    <property type="molecule type" value="Genomic_DNA"/>
</dbReference>
<accession>A0A0G4I4L5</accession>
<evidence type="ECO:0000313" key="2">
    <source>
        <dbReference type="EMBL" id="CEM51897.1"/>
    </source>
</evidence>
<dbReference type="AlphaFoldDB" id="A0A0G4I4L5"/>
<sequence length="293" mass="33204">MQNATGHSCHTIADYLRFVELVMAEDMLLNGWKPSFGEGLLGGSDDEVEVDKTKAGKCKYGKGHPVAGVWILVAVSRKTKRFIAEPVRCRCKKVIKWFLNRHVNKTSVLITDGWSSYHAKGVGDSFGEHRWVNHKKQFKNKDGTHSNTVEGNNLAIKGVTRRTDWRFDSIMVPLLSAAWRRNHEGEFWSAFWTAASAVRYPHHPFFQESSHNSRTLIADHLDSLNRAPQCNCTQKKARRAAFRTTRKAVARANAEAPLFSSDGFRSIRLIPLSNIDLLRADNNPHSAKRIRLQ</sequence>
<dbReference type="Pfam" id="PF12762">
    <property type="entry name" value="DDE_Tnp_IS1595"/>
    <property type="match status" value="1"/>
</dbReference>
<dbReference type="VEuPathDB" id="CryptoDB:Cvel_10927"/>
<feature type="domain" description="ISXO2-like transposase" evidence="1">
    <location>
        <begin position="40"/>
        <end position="168"/>
    </location>
</feature>
<evidence type="ECO:0000259" key="1">
    <source>
        <dbReference type="SMART" id="SM01126"/>
    </source>
</evidence>